<evidence type="ECO:0000259" key="6">
    <source>
        <dbReference type="PROSITE" id="PS50011"/>
    </source>
</evidence>
<dbReference type="PROSITE" id="PS50011">
    <property type="entry name" value="PROTEIN_KINASE_DOM"/>
    <property type="match status" value="1"/>
</dbReference>
<dbReference type="InterPro" id="IPR052059">
    <property type="entry name" value="CR_Ser/Thr_kinase"/>
</dbReference>
<proteinExistence type="predicted"/>
<sequence>MISQHKNEQLKKVQSWEIRELAISRYLLLGFHGGPVESGNDEWTSHSIWEFSVCAIRTGATAASRTYNEISTATLRSLSGAKESVDPCNFNSTASERAFPSKLGPFELGDVTRSENIQASWNTPSPGQPSNPSPQYGLINRILPKRDSESSAFSEASSASAMSNIPPIDEQELSIATNHWNMVSILEKGGFEKLGRCQPHSHAAIDGLRVLNAFRQDNSLSGDLPCLVYQFMPNGSLEDIGFYRPYSLNCEYRSNIARGTAHGLQFLHNMGDKPLIHGDIKSANILLDKNFKPKIGDFCLAKGMPSNSVYTHQIVYWERVRIYPMNICETKRFQQTLTPTVMESYCSSWALAYVLTTVIESTGTPICEAKIENSGHKDLRDV</sequence>
<dbReference type="PANTHER" id="PTHR47973">
    <property type="entry name" value="CYSTEINE-RICH RECEPTOR-LIKE PROTEIN KINASE 3"/>
    <property type="match status" value="1"/>
</dbReference>
<dbReference type="GO" id="GO:0005524">
    <property type="term" value="F:ATP binding"/>
    <property type="evidence" value="ECO:0007669"/>
    <property type="project" value="UniProtKB-KW"/>
</dbReference>
<gene>
    <name evidence="7" type="ORF">DGAL_LOCUS3515</name>
</gene>
<organism evidence="7 8">
    <name type="scientific">Daphnia galeata</name>
    <dbReference type="NCBI Taxonomy" id="27404"/>
    <lineage>
        <taxon>Eukaryota</taxon>
        <taxon>Metazoa</taxon>
        <taxon>Ecdysozoa</taxon>
        <taxon>Arthropoda</taxon>
        <taxon>Crustacea</taxon>
        <taxon>Branchiopoda</taxon>
        <taxon>Diplostraca</taxon>
        <taxon>Cladocera</taxon>
        <taxon>Anomopoda</taxon>
        <taxon>Daphniidae</taxon>
        <taxon>Daphnia</taxon>
    </lineage>
</organism>
<evidence type="ECO:0000313" key="7">
    <source>
        <dbReference type="EMBL" id="CAH0101187.1"/>
    </source>
</evidence>
<protein>
    <recommendedName>
        <fullName evidence="6">Protein kinase domain-containing protein</fullName>
    </recommendedName>
</protein>
<keyword evidence="3" id="KW-0418">Kinase</keyword>
<keyword evidence="8" id="KW-1185">Reference proteome</keyword>
<dbReference type="Pfam" id="PF00069">
    <property type="entry name" value="Pkinase"/>
    <property type="match status" value="1"/>
</dbReference>
<evidence type="ECO:0000256" key="4">
    <source>
        <dbReference type="ARBA" id="ARBA00022840"/>
    </source>
</evidence>
<comment type="caution">
    <text evidence="7">The sequence shown here is derived from an EMBL/GenBank/DDBJ whole genome shotgun (WGS) entry which is preliminary data.</text>
</comment>
<dbReference type="AlphaFoldDB" id="A0A8J2RFP1"/>
<dbReference type="Proteomes" id="UP000789390">
    <property type="component" value="Unassembled WGS sequence"/>
</dbReference>
<keyword evidence="1" id="KW-0808">Transferase</keyword>
<reference evidence="7" key="1">
    <citation type="submission" date="2021-11" db="EMBL/GenBank/DDBJ databases">
        <authorList>
            <person name="Schell T."/>
        </authorList>
    </citation>
    <scope>NUCLEOTIDE SEQUENCE</scope>
    <source>
        <strain evidence="7">M5</strain>
    </source>
</reference>
<evidence type="ECO:0000256" key="5">
    <source>
        <dbReference type="SAM" id="MobiDB-lite"/>
    </source>
</evidence>
<dbReference type="InterPro" id="IPR008271">
    <property type="entry name" value="Ser/Thr_kinase_AS"/>
</dbReference>
<evidence type="ECO:0000256" key="1">
    <source>
        <dbReference type="ARBA" id="ARBA00022679"/>
    </source>
</evidence>
<evidence type="ECO:0000256" key="2">
    <source>
        <dbReference type="ARBA" id="ARBA00022741"/>
    </source>
</evidence>
<dbReference type="OrthoDB" id="6381377at2759"/>
<accession>A0A8J2RFP1</accession>
<evidence type="ECO:0000313" key="8">
    <source>
        <dbReference type="Proteomes" id="UP000789390"/>
    </source>
</evidence>
<dbReference type="InterPro" id="IPR011009">
    <property type="entry name" value="Kinase-like_dom_sf"/>
</dbReference>
<dbReference type="Gene3D" id="1.10.510.10">
    <property type="entry name" value="Transferase(Phosphotransferase) domain 1"/>
    <property type="match status" value="1"/>
</dbReference>
<dbReference type="EMBL" id="CAKKLH010000054">
    <property type="protein sequence ID" value="CAH0101187.1"/>
    <property type="molecule type" value="Genomic_DNA"/>
</dbReference>
<evidence type="ECO:0000256" key="3">
    <source>
        <dbReference type="ARBA" id="ARBA00022777"/>
    </source>
</evidence>
<dbReference type="PROSITE" id="PS00108">
    <property type="entry name" value="PROTEIN_KINASE_ST"/>
    <property type="match status" value="1"/>
</dbReference>
<feature type="region of interest" description="Disordered" evidence="5">
    <location>
        <begin position="118"/>
        <end position="138"/>
    </location>
</feature>
<keyword evidence="2" id="KW-0547">Nucleotide-binding</keyword>
<dbReference type="GO" id="GO:0004672">
    <property type="term" value="F:protein kinase activity"/>
    <property type="evidence" value="ECO:0007669"/>
    <property type="project" value="InterPro"/>
</dbReference>
<dbReference type="InterPro" id="IPR000719">
    <property type="entry name" value="Prot_kinase_dom"/>
</dbReference>
<feature type="domain" description="Protein kinase" evidence="6">
    <location>
        <begin position="97"/>
        <end position="382"/>
    </location>
</feature>
<name>A0A8J2RFP1_9CRUS</name>
<dbReference type="SUPFAM" id="SSF56112">
    <property type="entry name" value="Protein kinase-like (PK-like)"/>
    <property type="match status" value="1"/>
</dbReference>
<keyword evidence="4" id="KW-0067">ATP-binding</keyword>